<dbReference type="RefSeq" id="WP_343046725.1">
    <property type="nucleotide sequence ID" value="NZ_JACBZY010000001.1"/>
</dbReference>
<proteinExistence type="inferred from homology"/>
<dbReference type="EMBL" id="JACBZY010000001">
    <property type="protein sequence ID" value="NYH00333.1"/>
    <property type="molecule type" value="Genomic_DNA"/>
</dbReference>
<name>A0A852YEZ4_9MICO</name>
<sequence>MSDAERPEQNPDGVPDDRDLPAEHAPSSEHELLGGHELPSEYASSVEHAEETAIETTQVPRLAEPQFTAPLPPLAPATPSPGAAASAQPTEVLPGGSQPAPLPSASTAPSSGRTVVIAGASGFMGRRFAELLRAEGDRVITIGRSGSDVTWGDTENIVRAVDGSALVLNLAGKSVNCRYNEQNKAEIFRSRLATTEEIGVAIGRASTPPPVWMNASTATIYRHADDRPMTEAEGEIGTGFSVDVATSWEQTFFAAARPGVRQIALRTAITLGDGSALQPLVRLARLGLGGPNIGGKTPGGDQRFSWVHLDDAYRAIRFLEHSHLDGPVNVSSPFPSTNREFMAVLRRVLGVPFGMPLYGWMLELGSRVIRTETELVLKSRWVLPERLLEAGFTFEYPHLGPALRQILGKPAA</sequence>
<evidence type="ECO:0000256" key="2">
    <source>
        <dbReference type="SAM" id="MobiDB-lite"/>
    </source>
</evidence>
<dbReference type="SUPFAM" id="SSF51735">
    <property type="entry name" value="NAD(P)-binding Rossmann-fold domains"/>
    <property type="match status" value="1"/>
</dbReference>
<dbReference type="NCBIfam" id="TIGR01777">
    <property type="entry name" value="yfcH"/>
    <property type="match status" value="1"/>
</dbReference>
<feature type="compositionally biased region" description="Low complexity" evidence="2">
    <location>
        <begin position="80"/>
        <end position="89"/>
    </location>
</feature>
<evidence type="ECO:0000313" key="5">
    <source>
        <dbReference type="EMBL" id="NYH00333.1"/>
    </source>
</evidence>
<dbReference type="Pfam" id="PF01370">
    <property type="entry name" value="Epimerase"/>
    <property type="match status" value="1"/>
</dbReference>
<dbReference type="PANTHER" id="PTHR11092">
    <property type="entry name" value="SUGAR NUCLEOTIDE EPIMERASE RELATED"/>
    <property type="match status" value="1"/>
</dbReference>
<comment type="caution">
    <text evidence="5">The sequence shown here is derived from an EMBL/GenBank/DDBJ whole genome shotgun (WGS) entry which is preliminary data.</text>
</comment>
<feature type="region of interest" description="Disordered" evidence="2">
    <location>
        <begin position="1"/>
        <end position="111"/>
    </location>
</feature>
<dbReference type="InterPro" id="IPR013549">
    <property type="entry name" value="DUF1731"/>
</dbReference>
<protein>
    <recommendedName>
        <fullName evidence="7">TIGR01777 family protein</fullName>
    </recommendedName>
</protein>
<feature type="compositionally biased region" description="Basic and acidic residues" evidence="2">
    <location>
        <begin position="1"/>
        <end position="34"/>
    </location>
</feature>
<reference evidence="5 6" key="1">
    <citation type="submission" date="2020-07" db="EMBL/GenBank/DDBJ databases">
        <title>Sequencing the genomes of 1000 actinobacteria strains.</title>
        <authorList>
            <person name="Klenk H.-P."/>
        </authorList>
    </citation>
    <scope>NUCLEOTIDE SEQUENCE [LARGE SCALE GENOMIC DNA]</scope>
    <source>
        <strain evidence="5 6">DSM 23141</strain>
    </source>
</reference>
<feature type="domain" description="DUF1731" evidence="4">
    <location>
        <begin position="360"/>
        <end position="406"/>
    </location>
</feature>
<dbReference type="Proteomes" id="UP000553888">
    <property type="component" value="Unassembled WGS sequence"/>
</dbReference>
<dbReference type="PANTHER" id="PTHR11092:SF0">
    <property type="entry name" value="EPIMERASE FAMILY PROTEIN SDR39U1"/>
    <property type="match status" value="1"/>
</dbReference>
<evidence type="ECO:0000313" key="6">
    <source>
        <dbReference type="Proteomes" id="UP000553888"/>
    </source>
</evidence>
<dbReference type="Gene3D" id="3.40.50.720">
    <property type="entry name" value="NAD(P)-binding Rossmann-like Domain"/>
    <property type="match status" value="1"/>
</dbReference>
<dbReference type="InterPro" id="IPR010099">
    <property type="entry name" value="SDR39U1"/>
</dbReference>
<dbReference type="AlphaFoldDB" id="A0A852YEZ4"/>
<accession>A0A852YEZ4</accession>
<dbReference type="InterPro" id="IPR036291">
    <property type="entry name" value="NAD(P)-bd_dom_sf"/>
</dbReference>
<evidence type="ECO:0008006" key="7">
    <source>
        <dbReference type="Google" id="ProtNLM"/>
    </source>
</evidence>
<gene>
    <name evidence="5" type="ORF">BJ979_002958</name>
</gene>
<evidence type="ECO:0000259" key="4">
    <source>
        <dbReference type="Pfam" id="PF08338"/>
    </source>
</evidence>
<evidence type="ECO:0000256" key="1">
    <source>
        <dbReference type="ARBA" id="ARBA00009353"/>
    </source>
</evidence>
<dbReference type="Pfam" id="PF08338">
    <property type="entry name" value="DUF1731"/>
    <property type="match status" value="1"/>
</dbReference>
<feature type="compositionally biased region" description="Pro residues" evidence="2">
    <location>
        <begin position="70"/>
        <end position="79"/>
    </location>
</feature>
<feature type="domain" description="NAD-dependent epimerase/dehydratase" evidence="3">
    <location>
        <begin position="115"/>
        <end position="319"/>
    </location>
</feature>
<evidence type="ECO:0000259" key="3">
    <source>
        <dbReference type="Pfam" id="PF01370"/>
    </source>
</evidence>
<comment type="similarity">
    <text evidence="1">Belongs to the NAD(P)-dependent epimerase/dehydratase family. SDR39U1 subfamily.</text>
</comment>
<keyword evidence="6" id="KW-1185">Reference proteome</keyword>
<dbReference type="InterPro" id="IPR001509">
    <property type="entry name" value="Epimerase_deHydtase"/>
</dbReference>
<organism evidence="5 6">
    <name type="scientific">Schumannella luteola</name>
    <dbReference type="NCBI Taxonomy" id="472059"/>
    <lineage>
        <taxon>Bacteria</taxon>
        <taxon>Bacillati</taxon>
        <taxon>Actinomycetota</taxon>
        <taxon>Actinomycetes</taxon>
        <taxon>Micrococcales</taxon>
        <taxon>Microbacteriaceae</taxon>
        <taxon>Schumannella</taxon>
    </lineage>
</organism>